<keyword evidence="2" id="KW-1185">Reference proteome</keyword>
<name>A0A4C1ZFS0_EUMVA</name>
<dbReference type="AlphaFoldDB" id="A0A4C1ZFS0"/>
<reference evidence="1 2" key="1">
    <citation type="journal article" date="2019" name="Commun. Biol.">
        <title>The bagworm genome reveals a unique fibroin gene that provides high tensile strength.</title>
        <authorList>
            <person name="Kono N."/>
            <person name="Nakamura H."/>
            <person name="Ohtoshi R."/>
            <person name="Tomita M."/>
            <person name="Numata K."/>
            <person name="Arakawa K."/>
        </authorList>
    </citation>
    <scope>NUCLEOTIDE SEQUENCE [LARGE SCALE GENOMIC DNA]</scope>
</reference>
<sequence>MPRDISALAASWEGIEYLMERDWKERLRHSTLAHCEPGAANILSPRLVVLSESLNEASSIQYNARNSVAVKLVTKASRWRKVATHGRRRKGVEPAHYIFRRQFRAAEFRALYCTYLSILL</sequence>
<proteinExistence type="predicted"/>
<organism evidence="1 2">
    <name type="scientific">Eumeta variegata</name>
    <name type="common">Bagworm moth</name>
    <name type="synonym">Eumeta japonica</name>
    <dbReference type="NCBI Taxonomy" id="151549"/>
    <lineage>
        <taxon>Eukaryota</taxon>
        <taxon>Metazoa</taxon>
        <taxon>Ecdysozoa</taxon>
        <taxon>Arthropoda</taxon>
        <taxon>Hexapoda</taxon>
        <taxon>Insecta</taxon>
        <taxon>Pterygota</taxon>
        <taxon>Neoptera</taxon>
        <taxon>Endopterygota</taxon>
        <taxon>Lepidoptera</taxon>
        <taxon>Glossata</taxon>
        <taxon>Ditrysia</taxon>
        <taxon>Tineoidea</taxon>
        <taxon>Psychidae</taxon>
        <taxon>Oiketicinae</taxon>
        <taxon>Eumeta</taxon>
    </lineage>
</organism>
<dbReference type="EMBL" id="BGZK01001855">
    <property type="protein sequence ID" value="GBP87376.1"/>
    <property type="molecule type" value="Genomic_DNA"/>
</dbReference>
<comment type="caution">
    <text evidence="1">The sequence shown here is derived from an EMBL/GenBank/DDBJ whole genome shotgun (WGS) entry which is preliminary data.</text>
</comment>
<accession>A0A4C1ZFS0</accession>
<evidence type="ECO:0000313" key="1">
    <source>
        <dbReference type="EMBL" id="GBP87376.1"/>
    </source>
</evidence>
<protein>
    <submittedName>
        <fullName evidence="1">Uncharacterized protein</fullName>
    </submittedName>
</protein>
<evidence type="ECO:0000313" key="2">
    <source>
        <dbReference type="Proteomes" id="UP000299102"/>
    </source>
</evidence>
<dbReference type="Proteomes" id="UP000299102">
    <property type="component" value="Unassembled WGS sequence"/>
</dbReference>
<gene>
    <name evidence="1" type="ORF">EVAR_65237_1</name>
</gene>